<sequence>MSQTITVSDFQSSNEPWSGILKFETGAEIMGFIILTLCSDSDSRLSALEGFHFSTGLIASSVAEMLKAFILRFSLTMNITHLTMDYAEEFFGSSPGLAEAFAALKTIKYVKIHDVGIHGVLFLQNTRSCFVSVDLTMAAVFEQHPRCLQPPSSAGRRVTVRNPIVLLHGAQNDLVALTASGCRTLHPDDSGYCQVYPNVRTLDLQDNDLPVTTHYTHAFPNLSKLRVETSPDVLSALAVSKSDSVTKSRSRNCDQQLKTGTWKSLDACHAPLVDHFMLCLICPVKELHVFGPHMNPDMLYQVLKTTQPSALSLRSFFLADLATRRFAKLLCQPCAVNLKRLELFICIKSADVDVAGNLDQLLSALRPLKIVSLSVSISCFFPKRSKSAGRRDEESKDEAENYLKDLSLDVLTARLQADIPSLETVSLALEGHSHRPRTKMVIGAVLEG</sequence>
<name>A0A371D7I6_9APHY</name>
<dbReference type="AlphaFoldDB" id="A0A371D7I6"/>
<protein>
    <recommendedName>
        <fullName evidence="3">F-box domain-containing protein</fullName>
    </recommendedName>
</protein>
<evidence type="ECO:0000313" key="2">
    <source>
        <dbReference type="Proteomes" id="UP000256964"/>
    </source>
</evidence>
<dbReference type="Proteomes" id="UP000256964">
    <property type="component" value="Unassembled WGS sequence"/>
</dbReference>
<evidence type="ECO:0000313" key="1">
    <source>
        <dbReference type="EMBL" id="RDX48479.1"/>
    </source>
</evidence>
<keyword evidence="2" id="KW-1185">Reference proteome</keyword>
<organism evidence="1 2">
    <name type="scientific">Lentinus brumalis</name>
    <dbReference type="NCBI Taxonomy" id="2498619"/>
    <lineage>
        <taxon>Eukaryota</taxon>
        <taxon>Fungi</taxon>
        <taxon>Dikarya</taxon>
        <taxon>Basidiomycota</taxon>
        <taxon>Agaricomycotina</taxon>
        <taxon>Agaricomycetes</taxon>
        <taxon>Polyporales</taxon>
        <taxon>Polyporaceae</taxon>
        <taxon>Lentinus</taxon>
    </lineage>
</organism>
<reference evidence="1 2" key="1">
    <citation type="journal article" date="2018" name="Biotechnol. Biofuels">
        <title>Integrative visual omics of the white-rot fungus Polyporus brumalis exposes the biotechnological potential of its oxidative enzymes for delignifying raw plant biomass.</title>
        <authorList>
            <person name="Miyauchi S."/>
            <person name="Rancon A."/>
            <person name="Drula E."/>
            <person name="Hage H."/>
            <person name="Chaduli D."/>
            <person name="Favel A."/>
            <person name="Grisel S."/>
            <person name="Henrissat B."/>
            <person name="Herpoel-Gimbert I."/>
            <person name="Ruiz-Duenas F.J."/>
            <person name="Chevret D."/>
            <person name="Hainaut M."/>
            <person name="Lin J."/>
            <person name="Wang M."/>
            <person name="Pangilinan J."/>
            <person name="Lipzen A."/>
            <person name="Lesage-Meessen L."/>
            <person name="Navarro D."/>
            <person name="Riley R."/>
            <person name="Grigoriev I.V."/>
            <person name="Zhou S."/>
            <person name="Raouche S."/>
            <person name="Rosso M.N."/>
        </authorList>
    </citation>
    <scope>NUCLEOTIDE SEQUENCE [LARGE SCALE GENOMIC DNA]</scope>
    <source>
        <strain evidence="1 2">BRFM 1820</strain>
    </source>
</reference>
<evidence type="ECO:0008006" key="3">
    <source>
        <dbReference type="Google" id="ProtNLM"/>
    </source>
</evidence>
<dbReference type="EMBL" id="KZ857411">
    <property type="protein sequence ID" value="RDX48479.1"/>
    <property type="molecule type" value="Genomic_DNA"/>
</dbReference>
<proteinExistence type="predicted"/>
<accession>A0A371D7I6</accession>
<dbReference type="OrthoDB" id="2748124at2759"/>
<gene>
    <name evidence="1" type="ORF">OH76DRAFT_1383469</name>
</gene>